<dbReference type="GO" id="GO:0016787">
    <property type="term" value="F:hydrolase activity"/>
    <property type="evidence" value="ECO:0007669"/>
    <property type="project" value="UniProtKB-KW"/>
</dbReference>
<dbReference type="RefSeq" id="WP_061612516.1">
    <property type="nucleotide sequence ID" value="NZ_JEMA01001074.1"/>
</dbReference>
<proteinExistence type="predicted"/>
<sequence length="914" mass="101323">MSAARVLFRKAGEPQLYALLKSYDNFGIEELDLLRPPRRFWASSETAPSGVEMNVDARRVQACPSPSELLATPPSDNWSALTRRSLARLAAWFLIVEDPQRRLEAQPIVTLAHQASVVQHIREQPSLRRVLLADEVGLGKTVEAALLIKALITERPGARVLYLAPARLVRNVRSELSKLDLLFRSWVSTGERDATLDDARVVASIHRACHKGRIDEVLAAPPWDMIVVDECHHLSDWAPGGGSPVAQYKLVQKLAERLGEDGRLLLMSGTPHQGNPDRFRNLLRLLQAKGEVESQLAGRVLYRTKEDVHDWDGQPLFPGRRVNPPLVLDLGLEHRRWLADIHELFEPGSREAADRSAQRRAAGWRAGQALQWATSSVQAGLGYLVRQALRAGCKLESLPGLREAIGAIRPYRRGVQDEPIDRLFARIANEVKQQIDQADVEDIEEMDEEGRWRPDLALLSELLRDGVAIHGASGDAKWDFVFERVLRPAGEEKVVLFAQPIETVTAVAGWLARKTGHRPAMILGGQSEEERAEQIQRFWDPNGPRCLVSSRAGGEGINLQVARRLVHLDIPWNPMDLEQRVGRIHRFLSKRTILVDTIVVKDSREVDTYACAREKLKTIASTLVSEERFEALFGRVMSLVPPEELSDILGQGPVGPLSPEEREKIADLVTRGFKQWKGFHDRYAKQQNEIRALDPGQATWADLAALAEDYLGAKPAEGFSTLHFLEQDGEVVEASKAAHVLAIEGSPWAAGDYGGMPVVRDDGVKAEQLGTNVLPVTRALRAHGLSEAPVGAAHVRWPEGALRPYEGLFGVLVLARQSVRWELGSYAEHATTLHAYAMTADGQVTPVEAHAKGDLVRVLVRATVRREAEEAPALLAAMQKVEADLWNELRRPTDADREARVVHAVTPLLAAVVS</sequence>
<dbReference type="InterPro" id="IPR038718">
    <property type="entry name" value="SNF2-like_sf"/>
</dbReference>
<protein>
    <recommendedName>
        <fullName evidence="8">Helicase</fullName>
    </recommendedName>
</protein>
<dbReference type="Proteomes" id="UP000075260">
    <property type="component" value="Unassembled WGS sequence"/>
</dbReference>
<keyword evidence="2" id="KW-0378">Hydrolase</keyword>
<evidence type="ECO:0000256" key="2">
    <source>
        <dbReference type="ARBA" id="ARBA00022801"/>
    </source>
</evidence>
<evidence type="ECO:0000313" key="7">
    <source>
        <dbReference type="Proteomes" id="UP000075260"/>
    </source>
</evidence>
<comment type="caution">
    <text evidence="6">The sequence shown here is derived from an EMBL/GenBank/DDBJ whole genome shotgun (WGS) entry which is preliminary data.</text>
</comment>
<evidence type="ECO:0000259" key="4">
    <source>
        <dbReference type="PROSITE" id="PS51192"/>
    </source>
</evidence>
<dbReference type="OrthoDB" id="18878at2"/>
<dbReference type="Gene3D" id="3.40.50.300">
    <property type="entry name" value="P-loop containing nucleotide triphosphate hydrolases"/>
    <property type="match status" value="1"/>
</dbReference>
<name>A0A150Q3Y7_SORCE</name>
<evidence type="ECO:0008006" key="8">
    <source>
        <dbReference type="Google" id="ProtNLM"/>
    </source>
</evidence>
<dbReference type="SUPFAM" id="SSF52540">
    <property type="entry name" value="P-loop containing nucleoside triphosphate hydrolases"/>
    <property type="match status" value="2"/>
</dbReference>
<dbReference type="Pfam" id="PF00271">
    <property type="entry name" value="Helicase_C"/>
    <property type="match status" value="1"/>
</dbReference>
<dbReference type="GO" id="GO:0003676">
    <property type="term" value="F:nucleic acid binding"/>
    <property type="evidence" value="ECO:0007669"/>
    <property type="project" value="InterPro"/>
</dbReference>
<evidence type="ECO:0000256" key="1">
    <source>
        <dbReference type="ARBA" id="ARBA00022741"/>
    </source>
</evidence>
<dbReference type="EMBL" id="JEMA01001074">
    <property type="protein sequence ID" value="KYF62715.1"/>
    <property type="molecule type" value="Genomic_DNA"/>
</dbReference>
<feature type="domain" description="Helicase C-terminal" evidence="5">
    <location>
        <begin position="481"/>
        <end position="627"/>
    </location>
</feature>
<dbReference type="InterPro" id="IPR001650">
    <property type="entry name" value="Helicase_C-like"/>
</dbReference>
<keyword evidence="3" id="KW-0067">ATP-binding</keyword>
<gene>
    <name evidence="6" type="ORF">BE15_34115</name>
</gene>
<keyword evidence="1" id="KW-0547">Nucleotide-binding</keyword>
<dbReference type="GO" id="GO:0005524">
    <property type="term" value="F:ATP binding"/>
    <property type="evidence" value="ECO:0007669"/>
    <property type="project" value="UniProtKB-KW"/>
</dbReference>
<dbReference type="InterPro" id="IPR027417">
    <property type="entry name" value="P-loop_NTPase"/>
</dbReference>
<dbReference type="InterPro" id="IPR049730">
    <property type="entry name" value="SNF2/RAD54-like_C"/>
</dbReference>
<accession>A0A150Q3Y7</accession>
<dbReference type="PROSITE" id="PS51194">
    <property type="entry name" value="HELICASE_CTER"/>
    <property type="match status" value="1"/>
</dbReference>
<dbReference type="PROSITE" id="PS51192">
    <property type="entry name" value="HELICASE_ATP_BIND_1"/>
    <property type="match status" value="1"/>
</dbReference>
<dbReference type="InterPro" id="IPR011545">
    <property type="entry name" value="DEAD/DEAH_box_helicase_dom"/>
</dbReference>
<dbReference type="SMART" id="SM00490">
    <property type="entry name" value="HELICc"/>
    <property type="match status" value="1"/>
</dbReference>
<organism evidence="6 7">
    <name type="scientific">Sorangium cellulosum</name>
    <name type="common">Polyangium cellulosum</name>
    <dbReference type="NCBI Taxonomy" id="56"/>
    <lineage>
        <taxon>Bacteria</taxon>
        <taxon>Pseudomonadati</taxon>
        <taxon>Myxococcota</taxon>
        <taxon>Polyangia</taxon>
        <taxon>Polyangiales</taxon>
        <taxon>Polyangiaceae</taxon>
        <taxon>Sorangium</taxon>
    </lineage>
</organism>
<reference evidence="6 7" key="1">
    <citation type="submission" date="2014-02" db="EMBL/GenBank/DDBJ databases">
        <title>The small core and large imbalanced accessory genome model reveals a collaborative survival strategy of Sorangium cellulosum strains in nature.</title>
        <authorList>
            <person name="Han K."/>
            <person name="Peng R."/>
            <person name="Blom J."/>
            <person name="Li Y.-Z."/>
        </authorList>
    </citation>
    <scope>NUCLEOTIDE SEQUENCE [LARGE SCALE GENOMIC DNA]</scope>
    <source>
        <strain evidence="6 7">So0008-312</strain>
    </source>
</reference>
<dbReference type="PANTHER" id="PTHR10799">
    <property type="entry name" value="SNF2/RAD54 HELICASE FAMILY"/>
    <property type="match status" value="1"/>
</dbReference>
<dbReference type="CDD" id="cd18793">
    <property type="entry name" value="SF2_C_SNF"/>
    <property type="match status" value="1"/>
</dbReference>
<evidence type="ECO:0000313" key="6">
    <source>
        <dbReference type="EMBL" id="KYF62715.1"/>
    </source>
</evidence>
<dbReference type="AlphaFoldDB" id="A0A150Q3Y7"/>
<dbReference type="Pfam" id="PF00270">
    <property type="entry name" value="DEAD"/>
    <property type="match status" value="1"/>
</dbReference>
<dbReference type="Gene3D" id="3.40.50.10810">
    <property type="entry name" value="Tandem AAA-ATPase domain"/>
    <property type="match status" value="1"/>
</dbReference>
<feature type="domain" description="Helicase ATP-binding" evidence="4">
    <location>
        <begin position="121"/>
        <end position="289"/>
    </location>
</feature>
<evidence type="ECO:0000259" key="5">
    <source>
        <dbReference type="PROSITE" id="PS51194"/>
    </source>
</evidence>
<dbReference type="SMART" id="SM00487">
    <property type="entry name" value="DEXDc"/>
    <property type="match status" value="1"/>
</dbReference>
<evidence type="ECO:0000256" key="3">
    <source>
        <dbReference type="ARBA" id="ARBA00022840"/>
    </source>
</evidence>
<dbReference type="InterPro" id="IPR014001">
    <property type="entry name" value="Helicase_ATP-bd"/>
</dbReference>